<keyword evidence="1" id="KW-1003">Cell membrane</keyword>
<feature type="active site" evidence="1">
    <location>
        <position position="344"/>
    </location>
</feature>
<keyword evidence="1" id="KW-0594">Phospholipid biosynthesis</keyword>
<dbReference type="EMBL" id="JAHXRI010000006">
    <property type="protein sequence ID" value="MBZ1350057.1"/>
    <property type="molecule type" value="Genomic_DNA"/>
</dbReference>
<protein>
    <recommendedName>
        <fullName evidence="1">Cardiolipin synthase B</fullName>
        <shortName evidence="1">CL synthase</shortName>
        <ecNumber evidence="1">2.7.8.-</ecNumber>
    </recommendedName>
</protein>
<dbReference type="PANTHER" id="PTHR21248:SF22">
    <property type="entry name" value="PHOSPHOLIPASE D"/>
    <property type="match status" value="1"/>
</dbReference>
<sequence length="434" mass="49541">MSLNHPHLRWYDGNAVSLLENGQELFPALCEAFDAAHTSIHLETYIFRLDAAGLKVLDHLKRAAERGVKVRVVLDGYGSTRDDRTIQSLLRAVGAQCRIYRPEPQYLSYQSFDFLRLRRMHRKTTLVDSHLAFIGGINIEDDYSGLSEEELATSREPKEPRFDYAVRLTGPLAIELMRAQDLLWLQIGWPLSNEALYDDTSIKAPVTLKQWKHRHVRRLRLRLLRFKHAAYARNRPPHAHAGTMRAALVLRDNLRYRRTIEAAYFAHIANARHEIVIANAYFLPGMKLRHALIDAAGRGVRVRLLLQGKIEYRMQYHATRWIYQQFLKHGIEIYEYLPSYLHAKVAVIDGVSVVGSSNLDPFSLLLARETNIVVDDAGFTSTLTHSLERAFAQGSQIVEPSLYHERSLFARALDACAYMLLRVGVALSGKGAQY</sequence>
<keyword evidence="1" id="KW-0443">Lipid metabolism</keyword>
<reference evidence="3" key="1">
    <citation type="submission" date="2021-07" db="EMBL/GenBank/DDBJ databases">
        <title>New genus and species of the family Alcaligenaceae.</title>
        <authorList>
            <person name="Hahn M.W."/>
        </authorList>
    </citation>
    <scope>NUCLEOTIDE SEQUENCE</scope>
    <source>
        <strain evidence="3">LF4-65</strain>
    </source>
</reference>
<dbReference type="InterPro" id="IPR001736">
    <property type="entry name" value="PLipase_D/transphosphatidylase"/>
</dbReference>
<dbReference type="EC" id="2.7.8.-" evidence="1"/>
<dbReference type="GO" id="GO:0008808">
    <property type="term" value="F:cardiolipin synthase activity"/>
    <property type="evidence" value="ECO:0007669"/>
    <property type="project" value="InterPro"/>
</dbReference>
<dbReference type="InterPro" id="IPR030872">
    <property type="entry name" value="Cardiolipin_synth_ClsB"/>
</dbReference>
<dbReference type="NCBIfam" id="NF008427">
    <property type="entry name" value="PRK11263.1"/>
    <property type="match status" value="1"/>
</dbReference>
<accession>A0A953N6Y9</accession>
<keyword evidence="1" id="KW-0472">Membrane</keyword>
<feature type="active site" evidence="1">
    <location>
        <position position="128"/>
    </location>
</feature>
<dbReference type="PROSITE" id="PS50035">
    <property type="entry name" value="PLD"/>
    <property type="match status" value="2"/>
</dbReference>
<comment type="similarity">
    <text evidence="1">Belongs to the phospholipase D family. Cardiolipin synthase subfamily. ClsB sub-subfamily.</text>
</comment>
<keyword evidence="1" id="KW-0444">Lipid biosynthesis</keyword>
<name>A0A953N6Y9_9BURK</name>
<dbReference type="CDD" id="cd09159">
    <property type="entry name" value="PLDc_ybhO_like_2"/>
    <property type="match status" value="1"/>
</dbReference>
<dbReference type="Proteomes" id="UP000739565">
    <property type="component" value="Unassembled WGS sequence"/>
</dbReference>
<proteinExistence type="inferred from homology"/>
<keyword evidence="1 3" id="KW-0808">Transferase</keyword>
<comment type="catalytic activity">
    <reaction evidence="1">
        <text>2 a 1,2-diacyl-sn-glycero-3-phospho-(1'-sn-glycerol) = a cardiolipin + glycerol</text>
        <dbReference type="Rhea" id="RHEA:31451"/>
        <dbReference type="ChEBI" id="CHEBI:17754"/>
        <dbReference type="ChEBI" id="CHEBI:62237"/>
        <dbReference type="ChEBI" id="CHEBI:64716"/>
    </reaction>
</comment>
<feature type="active site" evidence="1">
    <location>
        <position position="342"/>
    </location>
</feature>
<dbReference type="InterPro" id="IPR025202">
    <property type="entry name" value="PLD-like_dom"/>
</dbReference>
<comment type="subcellular location">
    <subcellularLocation>
        <location evidence="1">Cell membrane</location>
        <topology evidence="1">Peripheral membrane protein</topology>
    </subcellularLocation>
</comment>
<evidence type="ECO:0000313" key="3">
    <source>
        <dbReference type="EMBL" id="MBZ1350057.1"/>
    </source>
</evidence>
<comment type="caution">
    <text evidence="3">The sequence shown here is derived from an EMBL/GenBank/DDBJ whole genome shotgun (WGS) entry which is preliminary data.</text>
</comment>
<dbReference type="Gene3D" id="3.30.870.10">
    <property type="entry name" value="Endonuclease Chain A"/>
    <property type="match status" value="2"/>
</dbReference>
<organism evidence="3 4">
    <name type="scientific">Zwartia hollandica</name>
    <dbReference type="NCBI Taxonomy" id="324606"/>
    <lineage>
        <taxon>Bacteria</taxon>
        <taxon>Pseudomonadati</taxon>
        <taxon>Pseudomonadota</taxon>
        <taxon>Betaproteobacteria</taxon>
        <taxon>Burkholderiales</taxon>
        <taxon>Alcaligenaceae</taxon>
        <taxon>Zwartia</taxon>
    </lineage>
</organism>
<dbReference type="SMART" id="SM00155">
    <property type="entry name" value="PLDc"/>
    <property type="match status" value="2"/>
</dbReference>
<dbReference type="RefSeq" id="WP_259660455.1">
    <property type="nucleotide sequence ID" value="NZ_JAHXRI010000006.1"/>
</dbReference>
<comment type="function">
    <text evidence="1">Catalyzes the phosphatidyl group transfer from one phosphatidylglycerol molecule to another to form cardiolipin (CL) (diphosphatidylglycerol) and glycerol.</text>
</comment>
<dbReference type="PANTHER" id="PTHR21248">
    <property type="entry name" value="CARDIOLIPIN SYNTHASE"/>
    <property type="match status" value="1"/>
</dbReference>
<feature type="active site" evidence="1">
    <location>
        <position position="349"/>
    </location>
</feature>
<feature type="domain" description="PLD phosphodiesterase" evidence="2">
    <location>
        <begin position="116"/>
        <end position="143"/>
    </location>
</feature>
<gene>
    <name evidence="1 3" type="primary">clsB</name>
    <name evidence="3" type="ORF">KZZ10_05320</name>
</gene>
<dbReference type="GO" id="GO:0005886">
    <property type="term" value="C:plasma membrane"/>
    <property type="evidence" value="ECO:0007669"/>
    <property type="project" value="UniProtKB-SubCell"/>
</dbReference>
<dbReference type="CDD" id="cd09110">
    <property type="entry name" value="PLDc_CLS_1"/>
    <property type="match status" value="1"/>
</dbReference>
<dbReference type="AlphaFoldDB" id="A0A953N6Y9"/>
<feature type="active site" evidence="1">
    <location>
        <position position="121"/>
    </location>
</feature>
<keyword evidence="4" id="KW-1185">Reference proteome</keyword>
<dbReference type="Pfam" id="PF13091">
    <property type="entry name" value="PLDc_2"/>
    <property type="match status" value="2"/>
</dbReference>
<evidence type="ECO:0000256" key="1">
    <source>
        <dbReference type="HAMAP-Rule" id="MF_01917"/>
    </source>
</evidence>
<feature type="active site" evidence="1">
    <location>
        <position position="123"/>
    </location>
</feature>
<dbReference type="GO" id="GO:0032049">
    <property type="term" value="P:cardiolipin biosynthetic process"/>
    <property type="evidence" value="ECO:0007669"/>
    <property type="project" value="InterPro"/>
</dbReference>
<evidence type="ECO:0000259" key="2">
    <source>
        <dbReference type="PROSITE" id="PS50035"/>
    </source>
</evidence>
<evidence type="ECO:0000313" key="4">
    <source>
        <dbReference type="Proteomes" id="UP000739565"/>
    </source>
</evidence>
<keyword evidence="1" id="KW-1208">Phospholipid metabolism</keyword>
<dbReference type="SUPFAM" id="SSF56024">
    <property type="entry name" value="Phospholipase D/nuclease"/>
    <property type="match status" value="2"/>
</dbReference>
<feature type="domain" description="PLD phosphodiesterase" evidence="2">
    <location>
        <begin position="337"/>
        <end position="363"/>
    </location>
</feature>
<dbReference type="HAMAP" id="MF_01917">
    <property type="entry name" value="Cardiolipin_synth_ClsB"/>
    <property type="match status" value="1"/>
</dbReference>